<protein>
    <submittedName>
        <fullName evidence="1">Uncharacterized protein</fullName>
    </submittedName>
</protein>
<dbReference type="EMBL" id="BK015795">
    <property type="protein sequence ID" value="DAE25211.1"/>
    <property type="molecule type" value="Genomic_DNA"/>
</dbReference>
<accession>A0A8S5R298</accession>
<name>A0A8S5R298_9CAUD</name>
<evidence type="ECO:0000313" key="1">
    <source>
        <dbReference type="EMBL" id="DAE25211.1"/>
    </source>
</evidence>
<organism evidence="1">
    <name type="scientific">Siphoviridae sp. ctWWc42</name>
    <dbReference type="NCBI Taxonomy" id="2826361"/>
    <lineage>
        <taxon>Viruses</taxon>
        <taxon>Duplodnaviria</taxon>
        <taxon>Heunggongvirae</taxon>
        <taxon>Uroviricota</taxon>
        <taxon>Caudoviricetes</taxon>
    </lineage>
</organism>
<sequence>MKNDINFLIMNFYQFFNIGVQKSAILRKIG</sequence>
<proteinExistence type="predicted"/>
<reference evidence="1" key="1">
    <citation type="journal article" date="2021" name="Proc. Natl. Acad. Sci. U.S.A.">
        <title>A Catalog of Tens of Thousands of Viruses from Human Metagenomes Reveals Hidden Associations with Chronic Diseases.</title>
        <authorList>
            <person name="Tisza M.J."/>
            <person name="Buck C.B."/>
        </authorList>
    </citation>
    <scope>NUCLEOTIDE SEQUENCE</scope>
    <source>
        <strain evidence="1">CtWWc42</strain>
    </source>
</reference>